<dbReference type="InterPro" id="IPR011330">
    <property type="entry name" value="Glyco_hydro/deAcase_b/a-brl"/>
</dbReference>
<dbReference type="Pfam" id="PF01074">
    <property type="entry name" value="Glyco_hydro_38N"/>
    <property type="match status" value="1"/>
</dbReference>
<organism evidence="2 3">
    <name type="scientific">Eisenbergiella porci</name>
    <dbReference type="NCBI Taxonomy" id="2652274"/>
    <lineage>
        <taxon>Bacteria</taxon>
        <taxon>Bacillati</taxon>
        <taxon>Bacillota</taxon>
        <taxon>Clostridia</taxon>
        <taxon>Lachnospirales</taxon>
        <taxon>Lachnospiraceae</taxon>
        <taxon>Eisenbergiella</taxon>
    </lineage>
</organism>
<feature type="domain" description="Glycoside hydrolase family 38 N-terminal" evidence="1">
    <location>
        <begin position="6"/>
        <end position="97"/>
    </location>
</feature>
<dbReference type="GO" id="GO:0006013">
    <property type="term" value="P:mannose metabolic process"/>
    <property type="evidence" value="ECO:0007669"/>
    <property type="project" value="InterPro"/>
</dbReference>
<dbReference type="GO" id="GO:0009313">
    <property type="term" value="P:oligosaccharide catabolic process"/>
    <property type="evidence" value="ECO:0007669"/>
    <property type="project" value="TreeGrafter"/>
</dbReference>
<dbReference type="InterPro" id="IPR000602">
    <property type="entry name" value="Glyco_hydro_38_N"/>
</dbReference>
<dbReference type="InterPro" id="IPR027291">
    <property type="entry name" value="Glyco_hydro_38_N_sf"/>
</dbReference>
<protein>
    <recommendedName>
        <fullName evidence="1">Glycoside hydrolase family 38 N-terminal domain-containing protein</fullName>
    </recommendedName>
</protein>
<dbReference type="GeneID" id="86057386"/>
<dbReference type="GO" id="GO:0004559">
    <property type="term" value="F:alpha-mannosidase activity"/>
    <property type="evidence" value="ECO:0007669"/>
    <property type="project" value="InterPro"/>
</dbReference>
<accession>A0A6N7WDU5</accession>
<evidence type="ECO:0000313" key="2">
    <source>
        <dbReference type="EMBL" id="MSS87884.1"/>
    </source>
</evidence>
<sequence>MDKTQHYVVGVSHIDMAFVMREEAQEEMIDILLERITGALERNRELTFALEQTAHYRKLEKRRPDLFRKVKELLAEGHLEFMGGMATTAETNFPNGNVWCIIRAWGWNGWKRIWVSGRRAGGWWIRLD</sequence>
<dbReference type="AlphaFoldDB" id="A0A6N7WDU5"/>
<comment type="caution">
    <text evidence="2">The sequence shown here is derived from an EMBL/GenBank/DDBJ whole genome shotgun (WGS) entry which is preliminary data.</text>
</comment>
<proteinExistence type="predicted"/>
<dbReference type="Gene3D" id="3.20.110.10">
    <property type="entry name" value="Glycoside hydrolase 38, N terminal domain"/>
    <property type="match status" value="1"/>
</dbReference>
<evidence type="ECO:0000313" key="3">
    <source>
        <dbReference type="Proteomes" id="UP000436047"/>
    </source>
</evidence>
<dbReference type="SUPFAM" id="SSF88713">
    <property type="entry name" value="Glycoside hydrolase/deacetylase"/>
    <property type="match status" value="1"/>
</dbReference>
<evidence type="ECO:0000259" key="1">
    <source>
        <dbReference type="Pfam" id="PF01074"/>
    </source>
</evidence>
<dbReference type="PANTHER" id="PTHR46017:SF1">
    <property type="entry name" value="ALPHA-MANNOSIDASE 2C1"/>
    <property type="match status" value="1"/>
</dbReference>
<keyword evidence="3" id="KW-1185">Reference proteome</keyword>
<dbReference type="PANTHER" id="PTHR46017">
    <property type="entry name" value="ALPHA-MANNOSIDASE 2C1"/>
    <property type="match status" value="1"/>
</dbReference>
<reference evidence="2 3" key="1">
    <citation type="submission" date="2019-08" db="EMBL/GenBank/DDBJ databases">
        <title>In-depth cultivation of the pig gut microbiome towards novel bacterial diversity and tailored functional studies.</title>
        <authorList>
            <person name="Wylensek D."/>
            <person name="Hitch T.C.A."/>
            <person name="Clavel T."/>
        </authorList>
    </citation>
    <scope>NUCLEOTIDE SEQUENCE [LARGE SCALE GENOMIC DNA]</scope>
    <source>
        <strain evidence="2 3">WCA-389-WT-23B</strain>
    </source>
</reference>
<dbReference type="RefSeq" id="WP_154463877.1">
    <property type="nucleotide sequence ID" value="NZ_JAXDZL010000023.1"/>
</dbReference>
<dbReference type="Proteomes" id="UP000436047">
    <property type="component" value="Unassembled WGS sequence"/>
</dbReference>
<dbReference type="EMBL" id="VUMI01000007">
    <property type="protein sequence ID" value="MSS87884.1"/>
    <property type="molecule type" value="Genomic_DNA"/>
</dbReference>
<gene>
    <name evidence="2" type="ORF">FYJ45_05955</name>
</gene>
<name>A0A6N7WDU5_9FIRM</name>